<accession>A0ABV4YJP8</accession>
<dbReference type="Pfam" id="PF01734">
    <property type="entry name" value="Patatin"/>
    <property type="match status" value="1"/>
</dbReference>
<dbReference type="RefSeq" id="WP_413260539.1">
    <property type="nucleotide sequence ID" value="NZ_JBHFNS010000093.1"/>
</dbReference>
<evidence type="ECO:0000259" key="4">
    <source>
        <dbReference type="PROSITE" id="PS51635"/>
    </source>
</evidence>
<feature type="short sequence motif" description="GXSXG" evidence="3">
    <location>
        <begin position="46"/>
        <end position="50"/>
    </location>
</feature>
<dbReference type="EMBL" id="JBHFNS010000093">
    <property type="protein sequence ID" value="MFB2939065.1"/>
    <property type="molecule type" value="Genomic_DNA"/>
</dbReference>
<dbReference type="Proteomes" id="UP001576776">
    <property type="component" value="Unassembled WGS sequence"/>
</dbReference>
<keyword evidence="3" id="KW-0378">Hydrolase</keyword>
<feature type="short sequence motif" description="GXGXXG" evidence="3">
    <location>
        <begin position="10"/>
        <end position="15"/>
    </location>
</feature>
<dbReference type="SUPFAM" id="SSF52151">
    <property type="entry name" value="FabD/lysophospholipase-like"/>
    <property type="match status" value="1"/>
</dbReference>
<comment type="caution">
    <text evidence="5">The sequence shown here is derived from an EMBL/GenBank/DDBJ whole genome shotgun (WGS) entry which is preliminary data.</text>
</comment>
<evidence type="ECO:0000313" key="6">
    <source>
        <dbReference type="Proteomes" id="UP001576776"/>
    </source>
</evidence>
<protein>
    <submittedName>
        <fullName evidence="5">Patatin-like phospholipase family protein</fullName>
    </submittedName>
</protein>
<dbReference type="CDD" id="cd07199">
    <property type="entry name" value="Pat17_PNPLA8_PNPLA9_like"/>
    <property type="match status" value="1"/>
</dbReference>
<feature type="short sequence motif" description="DGA/G" evidence="3">
    <location>
        <begin position="193"/>
        <end position="195"/>
    </location>
</feature>
<proteinExistence type="inferred from homology"/>
<dbReference type="InterPro" id="IPR016035">
    <property type="entry name" value="Acyl_Trfase/lysoPLipase"/>
</dbReference>
<gene>
    <name evidence="5" type="ORF">ACE1B6_27750</name>
</gene>
<dbReference type="PANTHER" id="PTHR32176">
    <property type="entry name" value="XYLOSE ISOMERASE"/>
    <property type="match status" value="1"/>
</dbReference>
<name>A0ABV4YJP8_9CYAN</name>
<evidence type="ECO:0000256" key="1">
    <source>
        <dbReference type="ARBA" id="ARBA00010240"/>
    </source>
</evidence>
<reference evidence="5 6" key="1">
    <citation type="submission" date="2024-09" db="EMBL/GenBank/DDBJ databases">
        <title>Floridaenema gen nov. (Aerosakkonemataceae, Aerosakkonematales ord. nov., Cyanobacteria) from benthic tropical and subtropical fresh waters, with the description of four new species.</title>
        <authorList>
            <person name="Moretto J.A."/>
            <person name="Berthold D.E."/>
            <person name="Lefler F.W."/>
            <person name="Huang I.-S."/>
            <person name="Laughinghouse H. IV."/>
        </authorList>
    </citation>
    <scope>NUCLEOTIDE SEQUENCE [LARGE SCALE GENOMIC DNA]</scope>
    <source>
        <strain evidence="5 6">BLCC-F154</strain>
    </source>
</reference>
<evidence type="ECO:0000313" key="5">
    <source>
        <dbReference type="EMBL" id="MFB2939065.1"/>
    </source>
</evidence>
<keyword evidence="3" id="KW-0442">Lipid degradation</keyword>
<dbReference type="InterPro" id="IPR002641">
    <property type="entry name" value="PNPLA_dom"/>
</dbReference>
<sequence>MTFKILSLDGGGMRGIISARILQEVERQIQESKGLALHEYFDMIAGTSTGSILTAGIASGKTSQQLINLYKTTGKTIFPPRLLPPFLQEISDLFWPYKYSHEGLVKVLKAELSNRKISEFEQPILLILAYDLLYRNTTFFTNCHPDLGDRWYDDTPLWEICVGSSSAPTYFPPYQLKSHNTQKFGKWSFPHIDGGVSANNPSLAAISLVLRISQNPNVPLEIKQKYKLNDLQLEEITVLSVGTGRSGEPYLYEEAKEWKPLDWAQKVVDVFMEPTAEIATTICRQLLGGYDSKRYLRLEFELNERFQAKENETYKDTRELVGKDRRINRFTQKKLSEAIDDASDEYIKDALEATKAYIEKGHTYYTRNDRGPLVKDAIANFLTNNESPNS</sequence>
<dbReference type="Gene3D" id="3.40.1090.10">
    <property type="entry name" value="Cytosolic phospholipase A2 catalytic domain"/>
    <property type="match status" value="1"/>
</dbReference>
<keyword evidence="2 3" id="KW-0443">Lipid metabolism</keyword>
<comment type="similarity">
    <text evidence="1">Belongs to the patatin family.</text>
</comment>
<feature type="active site" description="Proton acceptor" evidence="3">
    <location>
        <position position="193"/>
    </location>
</feature>
<feature type="domain" description="PNPLA" evidence="4">
    <location>
        <begin position="6"/>
        <end position="206"/>
    </location>
</feature>
<organism evidence="5 6">
    <name type="scientific">Floridaenema fluviatile BLCC-F154</name>
    <dbReference type="NCBI Taxonomy" id="3153640"/>
    <lineage>
        <taxon>Bacteria</taxon>
        <taxon>Bacillati</taxon>
        <taxon>Cyanobacteriota</taxon>
        <taxon>Cyanophyceae</taxon>
        <taxon>Oscillatoriophycideae</taxon>
        <taxon>Aerosakkonematales</taxon>
        <taxon>Aerosakkonemataceae</taxon>
        <taxon>Floridanema</taxon>
        <taxon>Floridanema fluviatile</taxon>
    </lineage>
</organism>
<evidence type="ECO:0000256" key="3">
    <source>
        <dbReference type="PROSITE-ProRule" id="PRU01161"/>
    </source>
</evidence>
<feature type="active site" description="Nucleophile" evidence="3">
    <location>
        <position position="48"/>
    </location>
</feature>
<evidence type="ECO:0000256" key="2">
    <source>
        <dbReference type="ARBA" id="ARBA00023098"/>
    </source>
</evidence>
<keyword evidence="6" id="KW-1185">Reference proteome</keyword>
<dbReference type="PROSITE" id="PS51635">
    <property type="entry name" value="PNPLA"/>
    <property type="match status" value="1"/>
</dbReference>
<dbReference type="PANTHER" id="PTHR32176:SF92">
    <property type="entry name" value="XYLOSE ISOMERASE"/>
    <property type="match status" value="1"/>
</dbReference>